<dbReference type="EMBL" id="SNRY01011732">
    <property type="protein sequence ID" value="KAA6304165.1"/>
    <property type="molecule type" value="Genomic_DNA"/>
</dbReference>
<dbReference type="SUPFAM" id="SSF53098">
    <property type="entry name" value="Ribonuclease H-like"/>
    <property type="match status" value="1"/>
</dbReference>
<protein>
    <recommendedName>
        <fullName evidence="2">Transposase IS4-like domain-containing protein</fullName>
    </recommendedName>
</protein>
<gene>
    <name evidence="1" type="ORF">EZS27_044191</name>
</gene>
<accession>A0A5J4P4H0</accession>
<evidence type="ECO:0000313" key="1">
    <source>
        <dbReference type="EMBL" id="KAA6304165.1"/>
    </source>
</evidence>
<sequence length="127" mass="14765">TTYRLLFSTDINQLPIDVIDMYHTRFQMEFGFRDAKQFTGLEHSQARSGNKLDFHFNPALTTVNIAKVIQMRDETKRELPFSMRDATIVFHNASLLQRFFSLFGNPPNSRKNQKYVKELLTFGTLAA</sequence>
<reference evidence="1" key="1">
    <citation type="submission" date="2019-03" db="EMBL/GenBank/DDBJ databases">
        <title>Single cell metagenomics reveals metabolic interactions within the superorganism composed of flagellate Streblomastix strix and complex community of Bacteroidetes bacteria on its surface.</title>
        <authorList>
            <person name="Treitli S.C."/>
            <person name="Kolisko M."/>
            <person name="Husnik F."/>
            <person name="Keeling P."/>
            <person name="Hampl V."/>
        </authorList>
    </citation>
    <scope>NUCLEOTIDE SEQUENCE</scope>
    <source>
        <strain evidence="1">STM</strain>
    </source>
</reference>
<feature type="non-terminal residue" evidence="1">
    <location>
        <position position="1"/>
    </location>
</feature>
<evidence type="ECO:0008006" key="2">
    <source>
        <dbReference type="Google" id="ProtNLM"/>
    </source>
</evidence>
<comment type="caution">
    <text evidence="1">The sequence shown here is derived from an EMBL/GenBank/DDBJ whole genome shotgun (WGS) entry which is preliminary data.</text>
</comment>
<proteinExistence type="predicted"/>
<organism evidence="1">
    <name type="scientific">termite gut metagenome</name>
    <dbReference type="NCBI Taxonomy" id="433724"/>
    <lineage>
        <taxon>unclassified sequences</taxon>
        <taxon>metagenomes</taxon>
        <taxon>organismal metagenomes</taxon>
    </lineage>
</organism>
<dbReference type="AlphaFoldDB" id="A0A5J4P4H0"/>
<dbReference type="InterPro" id="IPR012337">
    <property type="entry name" value="RNaseH-like_sf"/>
</dbReference>
<name>A0A5J4P4H0_9ZZZZ</name>